<dbReference type="InterPro" id="IPR003474">
    <property type="entry name" value="Glcn_transporter"/>
</dbReference>
<evidence type="ECO:0000313" key="10">
    <source>
        <dbReference type="Proteomes" id="UP000317318"/>
    </source>
</evidence>
<dbReference type="GO" id="GO:0005886">
    <property type="term" value="C:plasma membrane"/>
    <property type="evidence" value="ECO:0007669"/>
    <property type="project" value="UniProtKB-SubCell"/>
</dbReference>
<keyword evidence="6 8" id="KW-0472">Membrane</keyword>
<reference evidence="9 10" key="1">
    <citation type="submission" date="2019-02" db="EMBL/GenBank/DDBJ databases">
        <title>Deep-cultivation of Planctomycetes and their phenomic and genomic characterization uncovers novel biology.</title>
        <authorList>
            <person name="Wiegand S."/>
            <person name="Jogler M."/>
            <person name="Boedeker C."/>
            <person name="Pinto D."/>
            <person name="Vollmers J."/>
            <person name="Rivas-Marin E."/>
            <person name="Kohn T."/>
            <person name="Peeters S.H."/>
            <person name="Heuer A."/>
            <person name="Rast P."/>
            <person name="Oberbeckmann S."/>
            <person name="Bunk B."/>
            <person name="Jeske O."/>
            <person name="Meyerdierks A."/>
            <person name="Storesund J.E."/>
            <person name="Kallscheuer N."/>
            <person name="Luecker S."/>
            <person name="Lage O.M."/>
            <person name="Pohl T."/>
            <person name="Merkel B.J."/>
            <person name="Hornburger P."/>
            <person name="Mueller R.-W."/>
            <person name="Bruemmer F."/>
            <person name="Labrenz M."/>
            <person name="Spormann A.M."/>
            <person name="Op den Camp H."/>
            <person name="Overmann J."/>
            <person name="Amann R."/>
            <person name="Jetten M.S.M."/>
            <person name="Mascher T."/>
            <person name="Medema M.H."/>
            <person name="Devos D.P."/>
            <person name="Kaster A.-K."/>
            <person name="Ovreas L."/>
            <person name="Rohde M."/>
            <person name="Galperin M.Y."/>
            <person name="Jogler C."/>
        </authorList>
    </citation>
    <scope>NUCLEOTIDE SEQUENCE [LARGE SCALE GENOMIC DNA]</scope>
    <source>
        <strain evidence="9 10">Pan189</strain>
    </source>
</reference>
<evidence type="ECO:0000256" key="3">
    <source>
        <dbReference type="ARBA" id="ARBA00022475"/>
    </source>
</evidence>
<evidence type="ECO:0000256" key="6">
    <source>
        <dbReference type="ARBA" id="ARBA00023136"/>
    </source>
</evidence>
<feature type="transmembrane region" description="Helical" evidence="8">
    <location>
        <begin position="546"/>
        <end position="563"/>
    </location>
</feature>
<dbReference type="PANTHER" id="PTHR30354:SF22">
    <property type="entry name" value="HIGH-AFFINITY GLUCONATE TRANSPORTER"/>
    <property type="match status" value="1"/>
</dbReference>
<keyword evidence="10" id="KW-1185">Reference proteome</keyword>
<proteinExistence type="inferred from homology"/>
<dbReference type="OrthoDB" id="9787129at2"/>
<dbReference type="GO" id="GO:0015128">
    <property type="term" value="F:gluconate transmembrane transporter activity"/>
    <property type="evidence" value="ECO:0007669"/>
    <property type="project" value="InterPro"/>
</dbReference>
<keyword evidence="2" id="KW-0813">Transport</keyword>
<evidence type="ECO:0000256" key="8">
    <source>
        <dbReference type="SAM" id="Phobius"/>
    </source>
</evidence>
<feature type="transmembrane region" description="Helical" evidence="8">
    <location>
        <begin position="153"/>
        <end position="171"/>
    </location>
</feature>
<evidence type="ECO:0000256" key="2">
    <source>
        <dbReference type="ARBA" id="ARBA00022448"/>
    </source>
</evidence>
<protein>
    <submittedName>
        <fullName evidence="9">Low-affinity gluconate transporter</fullName>
    </submittedName>
</protein>
<dbReference type="KEGG" id="svp:Pan189_33320"/>
<feature type="transmembrane region" description="Helical" evidence="8">
    <location>
        <begin position="178"/>
        <end position="209"/>
    </location>
</feature>
<evidence type="ECO:0000256" key="4">
    <source>
        <dbReference type="ARBA" id="ARBA00022692"/>
    </source>
</evidence>
<keyword evidence="5 8" id="KW-1133">Transmembrane helix</keyword>
<dbReference type="RefSeq" id="WP_145365006.1">
    <property type="nucleotide sequence ID" value="NZ_CP036268.1"/>
</dbReference>
<sequence>MPAPWATVHPETLTMDYYPLIVLAIGIAIVLGMILALRINAFLALLTAAFVVSLLAPGEVGDKISRVAGAFGSACGGIGIVIALAAIIGTCLMESGAADRIVRSFLNTLGEKRAASAMMGSGFVLAVPVFFDTVFYLLVPLARSLYRRTGKHYVLYVSAIACGAGITHTLVPPTPGPLIIAANLGVDIGVMILAGICVAMPAAFVGLLYCGFADRSMGVSVPDDITDTESPPPSDENLPGLGISLVPIILPVLLVSLATGLSTFADAERAAALTEGDVSDWSALRQQVESAEENTPGGRIRELADGTDLLAEDASGPQADAWNKVLSKRGFYDPAAFAEQLPPKWEMQRELDSGDLSEDRRAQLEKVDEVYSLLAGNIERMPLSQVQHLNRLLLELSYPDLVGDHEWDTPVRQAATYAGLIGNANFALFLSAAVSILLYVTQRKPDHKTFTNAMEHSLMSGGMIILITAAGGAFGAMLQQAQVGDAIRNLFAGESGDASGLAFLALAFGIASLIKVAQGSSTTAMIITSGMLGAALNAETLGFHPVYLATSIGAGSLVGVWMNDSGFWIVAKMGGFSAADTLKTLSITLAILGVTSFLLTCLYATVLPLA</sequence>
<dbReference type="AlphaFoldDB" id="A0A517R4Y8"/>
<evidence type="ECO:0000256" key="7">
    <source>
        <dbReference type="ARBA" id="ARBA00049663"/>
    </source>
</evidence>
<feature type="transmembrane region" description="Helical" evidence="8">
    <location>
        <begin position="458"/>
        <end position="478"/>
    </location>
</feature>
<evidence type="ECO:0000256" key="1">
    <source>
        <dbReference type="ARBA" id="ARBA00004651"/>
    </source>
</evidence>
<evidence type="ECO:0000313" key="9">
    <source>
        <dbReference type="EMBL" id="QDT38932.1"/>
    </source>
</evidence>
<feature type="transmembrane region" description="Helical" evidence="8">
    <location>
        <begin position="584"/>
        <end position="606"/>
    </location>
</feature>
<feature type="transmembrane region" description="Helical" evidence="8">
    <location>
        <begin position="41"/>
        <end position="58"/>
    </location>
</feature>
<comment type="subcellular location">
    <subcellularLocation>
        <location evidence="1">Cell membrane</location>
        <topology evidence="1">Multi-pass membrane protein</topology>
    </subcellularLocation>
</comment>
<keyword evidence="3" id="KW-1003">Cell membrane</keyword>
<dbReference type="PANTHER" id="PTHR30354">
    <property type="entry name" value="GNT FAMILY GLUCONATE TRANSPORTER"/>
    <property type="match status" value="1"/>
</dbReference>
<feature type="transmembrane region" description="Helical" evidence="8">
    <location>
        <begin position="417"/>
        <end position="438"/>
    </location>
</feature>
<gene>
    <name evidence="9" type="primary">gntU</name>
    <name evidence="9" type="ORF">Pan189_33320</name>
</gene>
<feature type="transmembrane region" description="Helical" evidence="8">
    <location>
        <begin position="498"/>
        <end position="517"/>
    </location>
</feature>
<feature type="transmembrane region" description="Helical" evidence="8">
    <location>
        <begin position="70"/>
        <end position="93"/>
    </location>
</feature>
<dbReference type="Proteomes" id="UP000317318">
    <property type="component" value="Chromosome"/>
</dbReference>
<organism evidence="9 10">
    <name type="scientific">Stratiformator vulcanicus</name>
    <dbReference type="NCBI Taxonomy" id="2527980"/>
    <lineage>
        <taxon>Bacteria</taxon>
        <taxon>Pseudomonadati</taxon>
        <taxon>Planctomycetota</taxon>
        <taxon>Planctomycetia</taxon>
        <taxon>Planctomycetales</taxon>
        <taxon>Planctomycetaceae</taxon>
        <taxon>Stratiformator</taxon>
    </lineage>
</organism>
<dbReference type="Pfam" id="PF02447">
    <property type="entry name" value="GntP_permease"/>
    <property type="match status" value="2"/>
</dbReference>
<feature type="transmembrane region" description="Helical" evidence="8">
    <location>
        <begin position="114"/>
        <end position="138"/>
    </location>
</feature>
<evidence type="ECO:0000256" key="5">
    <source>
        <dbReference type="ARBA" id="ARBA00022989"/>
    </source>
</evidence>
<keyword evidence="4 8" id="KW-0812">Transmembrane</keyword>
<name>A0A517R4Y8_9PLAN</name>
<accession>A0A517R4Y8</accession>
<comment type="similarity">
    <text evidence="7">Belongs to the GntP permease family.</text>
</comment>
<dbReference type="EMBL" id="CP036268">
    <property type="protein sequence ID" value="QDT38932.1"/>
    <property type="molecule type" value="Genomic_DNA"/>
</dbReference>